<evidence type="ECO:0000256" key="6">
    <source>
        <dbReference type="ARBA" id="ARBA00022645"/>
    </source>
</evidence>
<keyword evidence="7" id="KW-0645">Protease</keyword>
<keyword evidence="8" id="KW-0479">Metal-binding</keyword>
<comment type="function">
    <text evidence="2">Extracellular metalloprotease that contributes to pathogenicity.</text>
</comment>
<keyword evidence="15" id="KW-1015">Disulfide bond</keyword>
<evidence type="ECO:0000256" key="13">
    <source>
        <dbReference type="ARBA" id="ARBA00023049"/>
    </source>
</evidence>
<proteinExistence type="inferred from homology"/>
<dbReference type="GO" id="GO:0004181">
    <property type="term" value="F:metallocarboxypeptidase activity"/>
    <property type="evidence" value="ECO:0007669"/>
    <property type="project" value="InterPro"/>
</dbReference>
<evidence type="ECO:0000256" key="11">
    <source>
        <dbReference type="ARBA" id="ARBA00022833"/>
    </source>
</evidence>
<protein>
    <recommendedName>
        <fullName evidence="18">Peptidase M14 domain-containing protein</fullName>
    </recommendedName>
</protein>
<dbReference type="GO" id="GO:0006508">
    <property type="term" value="P:proteolysis"/>
    <property type="evidence" value="ECO:0007669"/>
    <property type="project" value="UniProtKB-KW"/>
</dbReference>
<dbReference type="AlphaFoldDB" id="A0A6G1GWS2"/>
<comment type="cofactor">
    <cofactor evidence="1">
        <name>Zn(2+)</name>
        <dbReference type="ChEBI" id="CHEBI:29105"/>
    </cofactor>
</comment>
<dbReference type="GO" id="GO:0005576">
    <property type="term" value="C:extracellular region"/>
    <property type="evidence" value="ECO:0007669"/>
    <property type="project" value="UniProtKB-SubCell"/>
</dbReference>
<dbReference type="InterPro" id="IPR036990">
    <property type="entry name" value="M14A-like_propep"/>
</dbReference>
<dbReference type="PANTHER" id="PTHR11705:SF143">
    <property type="entry name" value="SLL0236 PROTEIN"/>
    <property type="match status" value="1"/>
</dbReference>
<feature type="signal peptide" evidence="17">
    <location>
        <begin position="1"/>
        <end position="16"/>
    </location>
</feature>
<name>A0A6G1GWS2_9PEZI</name>
<keyword evidence="6" id="KW-0121">Carboxypeptidase</keyword>
<dbReference type="Gene3D" id="3.40.630.10">
    <property type="entry name" value="Zn peptidases"/>
    <property type="match status" value="1"/>
</dbReference>
<keyword evidence="9 17" id="KW-0732">Signal</keyword>
<dbReference type="OrthoDB" id="3626597at2759"/>
<dbReference type="InterPro" id="IPR000834">
    <property type="entry name" value="Peptidase_M14"/>
</dbReference>
<evidence type="ECO:0000256" key="4">
    <source>
        <dbReference type="ARBA" id="ARBA00005988"/>
    </source>
</evidence>
<accession>A0A6G1GWS2</accession>
<evidence type="ECO:0000313" key="19">
    <source>
        <dbReference type="EMBL" id="KAF1985188.1"/>
    </source>
</evidence>
<evidence type="ECO:0000256" key="17">
    <source>
        <dbReference type="SAM" id="SignalP"/>
    </source>
</evidence>
<dbReference type="EMBL" id="ML977163">
    <property type="protein sequence ID" value="KAF1985188.1"/>
    <property type="molecule type" value="Genomic_DNA"/>
</dbReference>
<feature type="domain" description="Peptidase M14" evidence="18">
    <location>
        <begin position="122"/>
        <end position="426"/>
    </location>
</feature>
<evidence type="ECO:0000256" key="9">
    <source>
        <dbReference type="ARBA" id="ARBA00022729"/>
    </source>
</evidence>
<keyword evidence="10" id="KW-0378">Hydrolase</keyword>
<comment type="similarity">
    <text evidence="4 16">Belongs to the peptidase M14 family.</text>
</comment>
<feature type="chain" id="PRO_5026117270" description="Peptidase M14 domain-containing protein" evidence="17">
    <location>
        <begin position="17"/>
        <end position="426"/>
    </location>
</feature>
<dbReference type="InterPro" id="IPR003146">
    <property type="entry name" value="M14A_act_pep"/>
</dbReference>
<keyword evidence="13" id="KW-0482">Metalloprotease</keyword>
<dbReference type="Gene3D" id="3.30.70.340">
    <property type="entry name" value="Metallocarboxypeptidase-like"/>
    <property type="match status" value="1"/>
</dbReference>
<evidence type="ECO:0000256" key="2">
    <source>
        <dbReference type="ARBA" id="ARBA00003091"/>
    </source>
</evidence>
<evidence type="ECO:0000256" key="15">
    <source>
        <dbReference type="ARBA" id="ARBA00023157"/>
    </source>
</evidence>
<evidence type="ECO:0000256" key="7">
    <source>
        <dbReference type="ARBA" id="ARBA00022670"/>
    </source>
</evidence>
<evidence type="ECO:0000256" key="5">
    <source>
        <dbReference type="ARBA" id="ARBA00022525"/>
    </source>
</evidence>
<dbReference type="PRINTS" id="PR00765">
    <property type="entry name" value="CRBOXYPTASEA"/>
</dbReference>
<evidence type="ECO:0000256" key="10">
    <source>
        <dbReference type="ARBA" id="ARBA00022801"/>
    </source>
</evidence>
<keyword evidence="20" id="KW-1185">Reference proteome</keyword>
<evidence type="ECO:0000256" key="8">
    <source>
        <dbReference type="ARBA" id="ARBA00022723"/>
    </source>
</evidence>
<feature type="active site" description="Proton donor/acceptor" evidence="16">
    <location>
        <position position="392"/>
    </location>
</feature>
<dbReference type="SUPFAM" id="SSF53187">
    <property type="entry name" value="Zn-dependent exopeptidases"/>
    <property type="match status" value="1"/>
</dbReference>
<evidence type="ECO:0000313" key="20">
    <source>
        <dbReference type="Proteomes" id="UP000800041"/>
    </source>
</evidence>
<evidence type="ECO:0000256" key="16">
    <source>
        <dbReference type="PROSITE-ProRule" id="PRU01379"/>
    </source>
</evidence>
<dbReference type="Pfam" id="PF02244">
    <property type="entry name" value="Propep_M14"/>
    <property type="match status" value="1"/>
</dbReference>
<reference evidence="19" key="1">
    <citation type="journal article" date="2020" name="Stud. Mycol.">
        <title>101 Dothideomycetes genomes: a test case for predicting lifestyles and emergence of pathogens.</title>
        <authorList>
            <person name="Haridas S."/>
            <person name="Albert R."/>
            <person name="Binder M."/>
            <person name="Bloem J."/>
            <person name="Labutti K."/>
            <person name="Salamov A."/>
            <person name="Andreopoulos B."/>
            <person name="Baker S."/>
            <person name="Barry K."/>
            <person name="Bills G."/>
            <person name="Bluhm B."/>
            <person name="Cannon C."/>
            <person name="Castanera R."/>
            <person name="Culley D."/>
            <person name="Daum C."/>
            <person name="Ezra D."/>
            <person name="Gonzalez J."/>
            <person name="Henrissat B."/>
            <person name="Kuo A."/>
            <person name="Liang C."/>
            <person name="Lipzen A."/>
            <person name="Lutzoni F."/>
            <person name="Magnuson J."/>
            <person name="Mondo S."/>
            <person name="Nolan M."/>
            <person name="Ohm R."/>
            <person name="Pangilinan J."/>
            <person name="Park H.-J."/>
            <person name="Ramirez L."/>
            <person name="Alfaro M."/>
            <person name="Sun H."/>
            <person name="Tritt A."/>
            <person name="Yoshinaga Y."/>
            <person name="Zwiers L.-H."/>
            <person name="Turgeon B."/>
            <person name="Goodwin S."/>
            <person name="Spatafora J."/>
            <person name="Crous P."/>
            <person name="Grigoriev I."/>
        </authorList>
    </citation>
    <scope>NUCLEOTIDE SEQUENCE</scope>
    <source>
        <strain evidence="19">CBS 113979</strain>
    </source>
</reference>
<dbReference type="CDD" id="cd03860">
    <property type="entry name" value="M14_CP_A-B_like"/>
    <property type="match status" value="1"/>
</dbReference>
<keyword evidence="5" id="KW-0964">Secreted</keyword>
<dbReference type="Proteomes" id="UP000800041">
    <property type="component" value="Unassembled WGS sequence"/>
</dbReference>
<dbReference type="Pfam" id="PF00246">
    <property type="entry name" value="Peptidase_M14"/>
    <property type="match status" value="1"/>
</dbReference>
<dbReference type="SUPFAM" id="SSF54897">
    <property type="entry name" value="Protease propeptides/inhibitors"/>
    <property type="match status" value="1"/>
</dbReference>
<evidence type="ECO:0000256" key="12">
    <source>
        <dbReference type="ARBA" id="ARBA00023026"/>
    </source>
</evidence>
<keyword evidence="12" id="KW-0843">Virulence</keyword>
<dbReference type="SMART" id="SM00631">
    <property type="entry name" value="Zn_pept"/>
    <property type="match status" value="1"/>
</dbReference>
<evidence type="ECO:0000256" key="1">
    <source>
        <dbReference type="ARBA" id="ARBA00001947"/>
    </source>
</evidence>
<dbReference type="FunFam" id="3.40.630.10:FF:000165">
    <property type="entry name" value="Glucan 1,4-alpha-glucosidase, putative"/>
    <property type="match status" value="1"/>
</dbReference>
<evidence type="ECO:0000256" key="14">
    <source>
        <dbReference type="ARBA" id="ARBA00023145"/>
    </source>
</evidence>
<sequence>MKFLVVAAALSALASAASLAPTPTRVSYDGYKVYRVSVGSEIESIKSIIKKLNLQSWSGAPKARGLIDLVVPPTELKTFERDTESMTTELMHADLGLSIAEESNSTGSFSTLAAPDVTYFNTYHSIADHTTFLQSLQSSFPANSEIISAGKSNSGRDIPGIHIYGSGGKGSKKAIVWHGTVHAREWITTMTVEYAAWTLLTKYASDPTIKGFVDKYDYYIFPFVNPDGFAYTQTNDRLWRKNRQTNPGSTCLGRDVNRNWPYVWAQSGGASTNPCAQDYKGPSAGDGTETKALKAQLDSLTTAAGGKGIQMYIDFHSYSQLFMTPYGYSCSAVLPNSAKYQSLAAGTANAIKSVNGLIFEYGPICQTIYQTSGDGVDYAADVAKAAYSFTVELRDTGRYGFVLPANQIVPAASEMWAGLKYLLANI</sequence>
<keyword evidence="11" id="KW-0862">Zinc</keyword>
<organism evidence="19 20">
    <name type="scientific">Aulographum hederae CBS 113979</name>
    <dbReference type="NCBI Taxonomy" id="1176131"/>
    <lineage>
        <taxon>Eukaryota</taxon>
        <taxon>Fungi</taxon>
        <taxon>Dikarya</taxon>
        <taxon>Ascomycota</taxon>
        <taxon>Pezizomycotina</taxon>
        <taxon>Dothideomycetes</taxon>
        <taxon>Pleosporomycetidae</taxon>
        <taxon>Aulographales</taxon>
        <taxon>Aulographaceae</taxon>
    </lineage>
</organism>
<dbReference type="PROSITE" id="PS52035">
    <property type="entry name" value="PEPTIDASE_M14"/>
    <property type="match status" value="1"/>
</dbReference>
<dbReference type="GO" id="GO:0008270">
    <property type="term" value="F:zinc ion binding"/>
    <property type="evidence" value="ECO:0007669"/>
    <property type="project" value="InterPro"/>
</dbReference>
<evidence type="ECO:0000259" key="18">
    <source>
        <dbReference type="PROSITE" id="PS52035"/>
    </source>
</evidence>
<dbReference type="PANTHER" id="PTHR11705">
    <property type="entry name" value="PROTEASE FAMILY M14 CARBOXYPEPTIDASE A,B"/>
    <property type="match status" value="1"/>
</dbReference>
<comment type="subcellular location">
    <subcellularLocation>
        <location evidence="3">Secreted</location>
    </subcellularLocation>
</comment>
<gene>
    <name evidence="19" type="ORF">K402DRAFT_111691</name>
</gene>
<keyword evidence="14" id="KW-0865">Zymogen</keyword>
<evidence type="ECO:0000256" key="3">
    <source>
        <dbReference type="ARBA" id="ARBA00004613"/>
    </source>
</evidence>